<dbReference type="InterPro" id="IPR008978">
    <property type="entry name" value="HSP20-like_chaperone"/>
</dbReference>
<name>A0A455SME3_9CHLR</name>
<comment type="similarity">
    <text evidence="1 2">Belongs to the small heat shock protein (HSP20) family.</text>
</comment>
<proteinExistence type="inferred from homology"/>
<accession>A0A455SME3</accession>
<feature type="domain" description="SHSP" evidence="3">
    <location>
        <begin position="35"/>
        <end position="148"/>
    </location>
</feature>
<protein>
    <recommendedName>
        <fullName evidence="3">SHSP domain-containing protein</fullName>
    </recommendedName>
</protein>
<dbReference type="Gene3D" id="2.60.40.790">
    <property type="match status" value="1"/>
</dbReference>
<dbReference type="Pfam" id="PF00011">
    <property type="entry name" value="HSP20"/>
    <property type="match status" value="1"/>
</dbReference>
<evidence type="ECO:0000256" key="2">
    <source>
        <dbReference type="RuleBase" id="RU003616"/>
    </source>
</evidence>
<evidence type="ECO:0000259" key="3">
    <source>
        <dbReference type="PROSITE" id="PS01031"/>
    </source>
</evidence>
<dbReference type="InterPro" id="IPR031107">
    <property type="entry name" value="Small_HSP"/>
</dbReference>
<evidence type="ECO:0000313" key="4">
    <source>
        <dbReference type="EMBL" id="BBH87365.1"/>
    </source>
</evidence>
<dbReference type="PANTHER" id="PTHR11527">
    <property type="entry name" value="HEAT-SHOCK PROTEIN 20 FAMILY MEMBER"/>
    <property type="match status" value="1"/>
</dbReference>
<sequence length="159" mass="18037">MTMLKRYDPFNELFTLRDAMNRLFDQSFVHPSGLFTEAVNQIPVNVLETEQGYEVQALLPGVKAEDIELTVKENTLTLKGKYAPVVEEGKQVNWLLQEFGSGEFTRSITFEKALDTEHIETSYENGMLKVYAPINEAARPKRISIKAQQPKELAASTPR</sequence>
<dbReference type="InterPro" id="IPR002068">
    <property type="entry name" value="A-crystallin/Hsp20_dom"/>
</dbReference>
<dbReference type="SUPFAM" id="SSF49764">
    <property type="entry name" value="HSP20-like chaperones"/>
    <property type="match status" value="1"/>
</dbReference>
<organism evidence="4">
    <name type="scientific">Thermosporothrix sp. COM3</name>
    <dbReference type="NCBI Taxonomy" id="2490863"/>
    <lineage>
        <taxon>Bacteria</taxon>
        <taxon>Bacillati</taxon>
        <taxon>Chloroflexota</taxon>
        <taxon>Ktedonobacteria</taxon>
        <taxon>Ktedonobacterales</taxon>
        <taxon>Thermosporotrichaceae</taxon>
        <taxon>Thermosporothrix</taxon>
    </lineage>
</organism>
<gene>
    <name evidence="4" type="ORF">KTC_21160</name>
</gene>
<reference evidence="4" key="1">
    <citation type="submission" date="2018-12" db="EMBL/GenBank/DDBJ databases">
        <title>Novel natural products biosynthetic potential of the class Ktedonobacteria.</title>
        <authorList>
            <person name="Zheng Y."/>
            <person name="Saitou A."/>
            <person name="Wang C.M."/>
            <person name="Toyoda A."/>
            <person name="Minakuchi Y."/>
            <person name="Sekiguchi Y."/>
            <person name="Ueda K."/>
            <person name="Takano H."/>
            <person name="Sakai Y."/>
            <person name="Yokota A."/>
            <person name="Yabe S."/>
        </authorList>
    </citation>
    <scope>NUCLEOTIDE SEQUENCE</scope>
    <source>
        <strain evidence="4">COM3</strain>
    </source>
</reference>
<dbReference type="EMBL" id="AP019376">
    <property type="protein sequence ID" value="BBH87365.1"/>
    <property type="molecule type" value="Genomic_DNA"/>
</dbReference>
<dbReference type="AlphaFoldDB" id="A0A455SME3"/>
<evidence type="ECO:0000256" key="1">
    <source>
        <dbReference type="PROSITE-ProRule" id="PRU00285"/>
    </source>
</evidence>
<dbReference type="CDD" id="cd06464">
    <property type="entry name" value="ACD_sHsps-like"/>
    <property type="match status" value="1"/>
</dbReference>
<dbReference type="PROSITE" id="PS01031">
    <property type="entry name" value="SHSP"/>
    <property type="match status" value="1"/>
</dbReference>